<dbReference type="Proteomes" id="UP000048965">
    <property type="component" value="Unassembled WGS sequence"/>
</dbReference>
<dbReference type="Gene3D" id="3.40.50.300">
    <property type="entry name" value="P-loop containing nucleotide triphosphate hydrolases"/>
    <property type="match status" value="1"/>
</dbReference>
<evidence type="ECO:0000313" key="1">
    <source>
        <dbReference type="EMBL" id="GAO11057.1"/>
    </source>
</evidence>
<organism evidence="1 2">
    <name type="scientific">Streptomyces lydicamycinicus</name>
    <dbReference type="NCBI Taxonomy" id="1546107"/>
    <lineage>
        <taxon>Bacteria</taxon>
        <taxon>Bacillati</taxon>
        <taxon>Actinomycetota</taxon>
        <taxon>Actinomycetes</taxon>
        <taxon>Kitasatosporales</taxon>
        <taxon>Streptomycetaceae</taxon>
        <taxon>Streptomyces</taxon>
    </lineage>
</organism>
<evidence type="ECO:0000313" key="2">
    <source>
        <dbReference type="Proteomes" id="UP000048965"/>
    </source>
</evidence>
<dbReference type="OrthoDB" id="7889077at2"/>
<gene>
    <name evidence="1" type="ORF">TPA0598_07_07810</name>
</gene>
<dbReference type="EMBL" id="BBNO01000007">
    <property type="protein sequence ID" value="GAO11057.1"/>
    <property type="molecule type" value="Genomic_DNA"/>
</dbReference>
<sequence length="97" mass="10853">MFTTLSCELAWISDAVPNADITSIRLIADLLTLKARIYRREIGSGARDQLRRTIRQLDQMRQSDPTGTEVIDTSDQPVSDTATRIVNAWLGKPIARP</sequence>
<dbReference type="InterPro" id="IPR027417">
    <property type="entry name" value="P-loop_NTPase"/>
</dbReference>
<dbReference type="RefSeq" id="WP_158894667.1">
    <property type="nucleotide sequence ID" value="NZ_BBNO01000007.1"/>
</dbReference>
<keyword evidence="2" id="KW-1185">Reference proteome</keyword>
<reference evidence="1 2" key="2">
    <citation type="journal article" date="2015" name="Stand. Genomic Sci.">
        <title>Draft genome sequence of marine-derived Streptomyces sp. TP-A0598, a producer of anti-MRSA antibiotic lydicamycins.</title>
        <authorList>
            <person name="Komaki H."/>
            <person name="Ichikawa N."/>
            <person name="Hosoyama A."/>
            <person name="Fujita N."/>
            <person name="Igarashi Y."/>
        </authorList>
    </citation>
    <scope>NUCLEOTIDE SEQUENCE [LARGE SCALE GENOMIC DNA]</scope>
    <source>
        <strain evidence="1 2">NBRC 110027</strain>
    </source>
</reference>
<reference evidence="2" key="1">
    <citation type="submission" date="2014-09" db="EMBL/GenBank/DDBJ databases">
        <title>Whole genome shotgun sequence of Streptomyces sp. NBRC 110027.</title>
        <authorList>
            <person name="Komaki H."/>
            <person name="Ichikawa N."/>
            <person name="Katano-Makiyama Y."/>
            <person name="Hosoyama A."/>
            <person name="Hashimoto M."/>
            <person name="Uohara A."/>
            <person name="Kitahashi Y."/>
            <person name="Ohji S."/>
            <person name="Kimura A."/>
            <person name="Yamazoe A."/>
            <person name="Igarashi Y."/>
            <person name="Fujita N."/>
        </authorList>
    </citation>
    <scope>NUCLEOTIDE SEQUENCE [LARGE SCALE GENOMIC DNA]</scope>
    <source>
        <strain evidence="2">NBRC 110027</strain>
    </source>
</reference>
<comment type="caution">
    <text evidence="1">The sequence shown here is derived from an EMBL/GenBank/DDBJ whole genome shotgun (WGS) entry which is preliminary data.</text>
</comment>
<dbReference type="AlphaFoldDB" id="A0A0P4RD08"/>
<accession>A0A0P4RD08</accession>
<protein>
    <submittedName>
        <fullName evidence="1">Uncharacterized protein</fullName>
    </submittedName>
</protein>
<name>A0A0P4RD08_9ACTN</name>
<proteinExistence type="predicted"/>